<comment type="caution">
    <text evidence="5">The sequence shown here is derived from an EMBL/GenBank/DDBJ whole genome shotgun (WGS) entry which is preliminary data.</text>
</comment>
<dbReference type="Gene3D" id="2.60.120.260">
    <property type="entry name" value="Galactose-binding domain-like"/>
    <property type="match status" value="3"/>
</dbReference>
<dbReference type="SUPFAM" id="SSF74650">
    <property type="entry name" value="Galactose mutarotase-like"/>
    <property type="match status" value="3"/>
</dbReference>
<feature type="domain" description="Rhamnogalacturonan lyase" evidence="3">
    <location>
        <begin position="1295"/>
        <end position="1370"/>
    </location>
</feature>
<dbReference type="Proteomes" id="UP000284657">
    <property type="component" value="Unassembled WGS sequence"/>
</dbReference>
<dbReference type="Proteomes" id="UP000277300">
    <property type="component" value="Unassembled WGS sequence"/>
</dbReference>
<dbReference type="InterPro" id="IPR029413">
    <property type="entry name" value="RG-lyase_II"/>
</dbReference>
<dbReference type="CDD" id="cd10320">
    <property type="entry name" value="RGL4_N"/>
    <property type="match status" value="2"/>
</dbReference>
<feature type="domain" description="Rhamnogalacturonase B N-terminal" evidence="1">
    <location>
        <begin position="513"/>
        <end position="760"/>
    </location>
</feature>
<dbReference type="PANTHER" id="PTHR36574">
    <property type="entry name" value="RHAMNOGALACTURONATE LYASE-RELATED"/>
    <property type="match status" value="1"/>
</dbReference>
<dbReference type="InterPro" id="IPR016590">
    <property type="entry name" value="Rhamnogalacturonase_B"/>
</dbReference>
<dbReference type="InterPro" id="IPR008979">
    <property type="entry name" value="Galactose-bd-like_sf"/>
</dbReference>
<dbReference type="GO" id="GO:0016837">
    <property type="term" value="F:carbon-oxygen lyase activity, acting on polysaccharides"/>
    <property type="evidence" value="ECO:0007669"/>
    <property type="project" value="InterPro"/>
</dbReference>
<dbReference type="CDD" id="cd10317">
    <property type="entry name" value="RGL4_C"/>
    <property type="match status" value="3"/>
</dbReference>
<evidence type="ECO:0000259" key="3">
    <source>
        <dbReference type="Pfam" id="PF14686"/>
    </source>
</evidence>
<evidence type="ECO:0000259" key="1">
    <source>
        <dbReference type="Pfam" id="PF09284"/>
    </source>
</evidence>
<dbReference type="InterPro" id="IPR029411">
    <property type="entry name" value="RG-lyase_III"/>
</dbReference>
<feature type="domain" description="Rhamnogalacturonase B N-terminal" evidence="1">
    <location>
        <begin position="1040"/>
        <end position="1288"/>
    </location>
</feature>
<dbReference type="InterPro" id="IPR011013">
    <property type="entry name" value="Gal_mutarotase_sf_dom"/>
</dbReference>
<feature type="domain" description="Rhamnogalacturonan lyase" evidence="2">
    <location>
        <begin position="861"/>
        <end position="1027"/>
    </location>
</feature>
<dbReference type="Pfam" id="PF14686">
    <property type="entry name" value="fn3_3"/>
    <property type="match status" value="3"/>
</dbReference>
<accession>A0A3F2S283</accession>
<dbReference type="Gene3D" id="2.70.98.10">
    <property type="match status" value="3"/>
</dbReference>
<evidence type="ECO:0000313" key="7">
    <source>
        <dbReference type="Proteomes" id="UP000284657"/>
    </source>
</evidence>
<dbReference type="PANTHER" id="PTHR36574:SF1">
    <property type="entry name" value="RHAMNOGALACTURONATE LYASE-RELATED"/>
    <property type="match status" value="1"/>
</dbReference>
<dbReference type="FunFam" id="2.70.98.10:FF:000020">
    <property type="entry name" value="Rhamnogalacturonate lyase A"/>
    <property type="match status" value="1"/>
</dbReference>
<feature type="domain" description="Rhamnogalacturonan lyase" evidence="2">
    <location>
        <begin position="329"/>
        <end position="474"/>
    </location>
</feature>
<dbReference type="EMBL" id="MBDO02000010">
    <property type="protein sequence ID" value="RLN68748.1"/>
    <property type="molecule type" value="Genomic_DNA"/>
</dbReference>
<feature type="domain" description="Rhamnogalacturonan lyase" evidence="3">
    <location>
        <begin position="769"/>
        <end position="844"/>
    </location>
</feature>
<dbReference type="Gene3D" id="2.60.40.1120">
    <property type="entry name" value="Carboxypeptidase-like, regulatory domain"/>
    <property type="match status" value="3"/>
</dbReference>
<evidence type="ECO:0008006" key="8">
    <source>
        <dbReference type="Google" id="ProtNLM"/>
    </source>
</evidence>
<dbReference type="Pfam" id="PF09284">
    <property type="entry name" value="RhgB_N"/>
    <property type="match status" value="3"/>
</dbReference>
<dbReference type="EMBL" id="MBAD02001618">
    <property type="protein sequence ID" value="RLN53015.1"/>
    <property type="molecule type" value="Genomic_DNA"/>
</dbReference>
<feature type="domain" description="Rhamnogalacturonan lyase" evidence="3">
    <location>
        <begin position="251"/>
        <end position="312"/>
    </location>
</feature>
<dbReference type="Pfam" id="PF14683">
    <property type="entry name" value="CBM-like"/>
    <property type="match status" value="3"/>
</dbReference>
<evidence type="ECO:0000259" key="2">
    <source>
        <dbReference type="Pfam" id="PF14683"/>
    </source>
</evidence>
<reference evidence="6 7" key="1">
    <citation type="submission" date="2018-07" db="EMBL/GenBank/DDBJ databases">
        <title>Genome sequencing of oomycete isolates from Chile give support for New Zealand origin for Phytophthora kernoviae and make available the first Nothophytophthora sp. genome.</title>
        <authorList>
            <person name="Studholme D.J."/>
            <person name="Sanfuentes E."/>
            <person name="Panda P."/>
            <person name="Hill R."/>
            <person name="Sambles C."/>
            <person name="Grant M."/>
            <person name="Williams N.M."/>
            <person name="Mcdougal R.L."/>
        </authorList>
    </citation>
    <scope>NUCLEOTIDE SEQUENCE [LARGE SCALE GENOMIC DNA]</scope>
    <source>
        <strain evidence="5">Chile6</strain>
        <strain evidence="4">Chile7</strain>
    </source>
</reference>
<proteinExistence type="predicted"/>
<evidence type="ECO:0000313" key="6">
    <source>
        <dbReference type="Proteomes" id="UP000277300"/>
    </source>
</evidence>
<protein>
    <recommendedName>
        <fullName evidence="8">Rhamnogalacturonan endolyase</fullName>
    </recommendedName>
</protein>
<name>A0A3F2S283_9STRA</name>
<dbReference type="GO" id="GO:0045490">
    <property type="term" value="P:pectin catabolic process"/>
    <property type="evidence" value="ECO:0007669"/>
    <property type="project" value="TreeGrafter"/>
</dbReference>
<organism evidence="5 6">
    <name type="scientific">Phytophthora kernoviae</name>
    <dbReference type="NCBI Taxonomy" id="325452"/>
    <lineage>
        <taxon>Eukaryota</taxon>
        <taxon>Sar</taxon>
        <taxon>Stramenopiles</taxon>
        <taxon>Oomycota</taxon>
        <taxon>Peronosporomycetes</taxon>
        <taxon>Peronosporales</taxon>
        <taxon>Peronosporaceae</taxon>
        <taxon>Phytophthora</taxon>
    </lineage>
</organism>
<dbReference type="InterPro" id="IPR015364">
    <property type="entry name" value="RhgB_N"/>
</dbReference>
<dbReference type="FunFam" id="2.60.120.260:FF:000102">
    <property type="entry name" value="Rhamnogalacturonate lyase A"/>
    <property type="match status" value="2"/>
</dbReference>
<dbReference type="GO" id="GO:0030246">
    <property type="term" value="F:carbohydrate binding"/>
    <property type="evidence" value="ECO:0007669"/>
    <property type="project" value="InterPro"/>
</dbReference>
<sequence length="1553" mass="167953">MKQSTCDITSILYNDQELQYKSMGTHVNSGLGKTGVASTIETLNDSKKTIQVSCKITGIEQTYLFRPNENVIYMGTYHTKDLVLPELRFLARLDKNVVNAGIMEATIESGMTAIEAEDVVADSKGLTRSKFYSAVPFIDDDVHGVDSSAAGVYFVISDLGYETSSGGPFFRDINNKFDVSNELTFYMNSDHTRIEDYRYGFHGPYALAFTSGAAPAASSLDFEFFQDLGLNGFVPSSKRGQMTCTITDSEGVLGDSDVVVGFANANAQYWTKVAAGSKTFTSPLMKAGRYTATVYKKQLAVGTSTVEIEGGGSNPLSLAVAYNMTSNPIWRIGEWDGTPDGFLNADKIHKMHPSDSRMSPWEPLTFIPGSDEDSAFPMAQFRSANDPITISFSLTGDQAKSSRTLKIGLTLAQVSARSSVSVNGKWTAPVPESVAVKTRGVTRGVTVGNYKLYEYAIPASALVTGTNTIKLTIASGATLLLMGGLLAASQADNQATTNFNFQFDEERAAASSFGYKEGDGTWVINSGKGLAVTVSQGSCDITSMLWNDAELQISKKKTHINSGLGKVTSTIESLKDSTIRINCKTKGLEHTYLFRPEENAIYMGTYHTAEMALGELRFLARLGRKPLKNGMSAAATIDGMSAIEAHDVYADSKGVTASKFYSGIPFIEDKVHGVTGDAGGVFFVMSDNAYEKSVGGPFFRDINNQCTEANELTFYMFSDHTRTEEYRYGFHGPFALVFTDGSTPTASDVDFDLFQDLADLTGFVTEADRGTWTGGIVDKNGVLGNTSVVVGFSNADAQYWVSVDSTTEPFTSPAMIAGSYNATIYRNQLPVSSEPITIKTGATQGEAQSLTVTHELVAKPVWRIGEWDGTPDGFLNADKIHTMHPSDSRMEAWTPLNFTVGTDKDSVFPMAMFRAVNDPITVNFALTAEQAGANRTLKVGIPLSQNNGRCSVTVNAFSAKVPTSSSVKTRGVTRGVTVGNYVFYEYAIPKTAFIEGANKIVMSIVSGNEDSLGKWLSASVVFDALELVGFLISTHAATSFGYTSSGGSWVISSGEGLTVTMDQDTCDITSMLWNDVELQYSAKNTHVNSGLDSVTSSLKTLDDSTIRVICKTTGLEQTYLFRPNENAIYMGTYHTTDLDLAELRFLARLDRTALNNGMTSASEIDGMSAIESTDVYADDEDITASKFYSGIQFIDDKVHGVTGDAGGVYFIMSDYAYEASVGGPFFRDINNQCTTANELTFYMFSDHTRTENYRYGFHGPYALVFTDGTTPSTSDVDFDLFQDLGLTGFVTEDKRGTLTGTITDDTDVLGSSNVIVGFSNDDVQYWVSVDSGASTFTPPLMRAGRYNTTIYKEQLAVSSDSVLITAGATKMQTLDVTYELASSPIWRIGEWDGTPTGFLNAANIHTMHPSDSRMSTWESLTFTLGTDDDSAFPMAMFRAVNDPITLSFTLTSDQAADDRTLKIGLTLAQSSGRCSVSVNSDWIADVPSSVAVKTRGVTRGVTLGNYKLYAYAIPSSTLVTGTNSIELSIASGSTDPDEKWLSASVVFDALELV</sequence>
<gene>
    <name evidence="4" type="ORF">BBJ29_003009</name>
    <name evidence="5" type="ORF">BBP00_00000833</name>
</gene>
<feature type="domain" description="Rhamnogalacturonan lyase" evidence="2">
    <location>
        <begin position="1385"/>
        <end position="1552"/>
    </location>
</feature>
<evidence type="ECO:0000313" key="5">
    <source>
        <dbReference type="EMBL" id="RLN68748.1"/>
    </source>
</evidence>
<dbReference type="OrthoDB" id="114708at2759"/>
<dbReference type="InterPro" id="IPR014718">
    <property type="entry name" value="GH-type_carb-bd"/>
</dbReference>
<dbReference type="SUPFAM" id="SSF49785">
    <property type="entry name" value="Galactose-binding domain-like"/>
    <property type="match status" value="3"/>
</dbReference>
<feature type="domain" description="Rhamnogalacturonase B N-terminal" evidence="1">
    <location>
        <begin position="2"/>
        <end position="232"/>
    </location>
</feature>
<evidence type="ECO:0000313" key="4">
    <source>
        <dbReference type="EMBL" id="RLN53015.1"/>
    </source>
</evidence>